<dbReference type="InterPro" id="IPR029058">
    <property type="entry name" value="AB_hydrolase_fold"/>
</dbReference>
<accession>A0A064CFW3</accession>
<keyword evidence="4" id="KW-1185">Reference proteome</keyword>
<dbReference type="Gene3D" id="3.40.50.1820">
    <property type="entry name" value="alpha/beta hydrolase"/>
    <property type="match status" value="1"/>
</dbReference>
<dbReference type="PRINTS" id="PR00412">
    <property type="entry name" value="EPOXHYDRLASE"/>
</dbReference>
<dbReference type="RefSeq" id="WP_036340218.1">
    <property type="nucleotide sequence ID" value="NZ_JALN02000001.1"/>
</dbReference>
<dbReference type="PANTHER" id="PTHR43329">
    <property type="entry name" value="EPOXIDE HYDROLASE"/>
    <property type="match status" value="1"/>
</dbReference>
<comment type="caution">
    <text evidence="3">The sequence shown here is derived from an EMBL/GenBank/DDBJ whole genome shotgun (WGS) entry which is preliminary data.</text>
</comment>
<name>A0A064CFW3_9MYCO</name>
<dbReference type="STRING" id="1440774.Y900_006330"/>
<dbReference type="Pfam" id="PF00561">
    <property type="entry name" value="Abhydrolase_1"/>
    <property type="match status" value="1"/>
</dbReference>
<dbReference type="InterPro" id="IPR000639">
    <property type="entry name" value="Epox_hydrolase-like"/>
</dbReference>
<dbReference type="eggNOG" id="COG2267">
    <property type="taxonomic scope" value="Bacteria"/>
</dbReference>
<dbReference type="AlphaFoldDB" id="A0A064CFW3"/>
<evidence type="ECO:0000313" key="3">
    <source>
        <dbReference type="EMBL" id="KDE98566.1"/>
    </source>
</evidence>
<dbReference type="EMBL" id="JALN02000001">
    <property type="protein sequence ID" value="KDE98566.1"/>
    <property type="molecule type" value="Genomic_DNA"/>
</dbReference>
<dbReference type="GO" id="GO:0016787">
    <property type="term" value="F:hydrolase activity"/>
    <property type="evidence" value="ECO:0007669"/>
    <property type="project" value="UniProtKB-KW"/>
</dbReference>
<evidence type="ECO:0000259" key="2">
    <source>
        <dbReference type="Pfam" id="PF00561"/>
    </source>
</evidence>
<evidence type="ECO:0000313" key="4">
    <source>
        <dbReference type="Proteomes" id="UP000022835"/>
    </source>
</evidence>
<organism evidence="3 4">
    <name type="scientific">Mycolicibacterium aromaticivorans JS19b1 = JCM 16368</name>
    <dbReference type="NCBI Taxonomy" id="1440774"/>
    <lineage>
        <taxon>Bacteria</taxon>
        <taxon>Bacillati</taxon>
        <taxon>Actinomycetota</taxon>
        <taxon>Actinomycetes</taxon>
        <taxon>Mycobacteriales</taxon>
        <taxon>Mycobacteriaceae</taxon>
        <taxon>Mycolicibacterium</taxon>
    </lineage>
</organism>
<feature type="domain" description="AB hydrolase-1" evidence="2">
    <location>
        <begin position="24"/>
        <end position="262"/>
    </location>
</feature>
<evidence type="ECO:0000256" key="1">
    <source>
        <dbReference type="ARBA" id="ARBA00022801"/>
    </source>
</evidence>
<keyword evidence="1" id="KW-0378">Hydrolase</keyword>
<gene>
    <name evidence="3" type="ORF">Y900_006330</name>
</gene>
<dbReference type="OrthoDB" id="2987348at2"/>
<dbReference type="Proteomes" id="UP000022835">
    <property type="component" value="Unassembled WGS sequence"/>
</dbReference>
<protein>
    <recommendedName>
        <fullName evidence="2">AB hydrolase-1 domain-containing protein</fullName>
    </recommendedName>
</protein>
<sequence length="273" mass="29899">MAETTGFVEANGLTFAYIEEGSGPLVLMLHGFPDTAHTWDHLRPLIANRGCRAVSPFMRGFHPTAVPAVDPGQETLAHDVLALISALGASEAVLIGHDWGASAVYGAAALRPDLVSKLMTVAIPHPATLKPSFRKVWGARHFATYKLPGAAKRFARNDFAALPAIYRRWSPTWNPPDSEFDAARECFSSPGSLDAAFGYYRKLSPLPSASLRAKIAVPTVAFAGLDDPVAEPADYRRARRMFLDDYRIEEVPGGHFMHREHPDLFAERVLSHL</sequence>
<proteinExistence type="predicted"/>
<reference evidence="3" key="1">
    <citation type="submission" date="2014-05" db="EMBL/GenBank/DDBJ databases">
        <title>Genome sequence of Mycobacterium aromaticivorans strain JS19b1T (= DSM 45407T).</title>
        <authorList>
            <person name="Kwak Y."/>
            <person name="Park G.-S."/>
            <person name="Li Q.X."/>
            <person name="Lee S.-E."/>
            <person name="Shin J.-H."/>
        </authorList>
    </citation>
    <scope>NUCLEOTIDE SEQUENCE [LARGE SCALE GENOMIC DNA]</scope>
    <source>
        <strain evidence="3">JS19b1</strain>
    </source>
</reference>
<dbReference type="InterPro" id="IPR000073">
    <property type="entry name" value="AB_hydrolase_1"/>
</dbReference>
<dbReference type="SUPFAM" id="SSF53474">
    <property type="entry name" value="alpha/beta-Hydrolases"/>
    <property type="match status" value="1"/>
</dbReference>